<dbReference type="PANTHER" id="PTHR43394:SF1">
    <property type="entry name" value="ATP-BINDING CASSETTE SUB-FAMILY B MEMBER 10, MITOCHONDRIAL"/>
    <property type="match status" value="1"/>
</dbReference>
<dbReference type="GO" id="GO:0005524">
    <property type="term" value="F:ATP binding"/>
    <property type="evidence" value="ECO:0007669"/>
    <property type="project" value="UniProtKB-KW"/>
</dbReference>
<evidence type="ECO:0000256" key="2">
    <source>
        <dbReference type="ARBA" id="ARBA00022448"/>
    </source>
</evidence>
<evidence type="ECO:0000313" key="12">
    <source>
        <dbReference type="EMBL" id="PRY85666.1"/>
    </source>
</evidence>
<comment type="subcellular location">
    <subcellularLocation>
        <location evidence="1">Cell membrane</location>
        <topology evidence="1">Multi-pass membrane protein</topology>
    </subcellularLocation>
</comment>
<comment type="caution">
    <text evidence="12">The sequence shown here is derived from an EMBL/GenBank/DDBJ whole genome shotgun (WGS) entry which is preliminary data.</text>
</comment>
<dbReference type="EMBL" id="PVTR01000011">
    <property type="protein sequence ID" value="PRY85666.1"/>
    <property type="molecule type" value="Genomic_DNA"/>
</dbReference>
<evidence type="ECO:0000259" key="10">
    <source>
        <dbReference type="PROSITE" id="PS50893"/>
    </source>
</evidence>
<evidence type="ECO:0000259" key="11">
    <source>
        <dbReference type="PROSITE" id="PS50929"/>
    </source>
</evidence>
<keyword evidence="7 9" id="KW-1133">Transmembrane helix</keyword>
<feature type="domain" description="ABC transmembrane type-1" evidence="11">
    <location>
        <begin position="29"/>
        <end position="287"/>
    </location>
</feature>
<keyword evidence="13" id="KW-1185">Reference proteome</keyword>
<dbReference type="SUPFAM" id="SSF52540">
    <property type="entry name" value="P-loop containing nucleoside triphosphate hydrolases"/>
    <property type="match status" value="1"/>
</dbReference>
<dbReference type="FunFam" id="3.40.50.300:FF:000299">
    <property type="entry name" value="ABC transporter ATP-binding protein/permease"/>
    <property type="match status" value="1"/>
</dbReference>
<keyword evidence="2" id="KW-0813">Transport</keyword>
<organism evidence="12 13">
    <name type="scientific">Mongoliibacter ruber</name>
    <dbReference type="NCBI Taxonomy" id="1750599"/>
    <lineage>
        <taxon>Bacteria</taxon>
        <taxon>Pseudomonadati</taxon>
        <taxon>Bacteroidota</taxon>
        <taxon>Cytophagia</taxon>
        <taxon>Cytophagales</taxon>
        <taxon>Cyclobacteriaceae</taxon>
        <taxon>Mongoliibacter</taxon>
    </lineage>
</organism>
<feature type="transmembrane region" description="Helical" evidence="9">
    <location>
        <begin position="147"/>
        <end position="166"/>
    </location>
</feature>
<gene>
    <name evidence="12" type="ORF">CLW00_1118</name>
</gene>
<dbReference type="InterPro" id="IPR003439">
    <property type="entry name" value="ABC_transporter-like_ATP-bd"/>
</dbReference>
<evidence type="ECO:0000256" key="6">
    <source>
        <dbReference type="ARBA" id="ARBA00022840"/>
    </source>
</evidence>
<keyword evidence="8 9" id="KW-0472">Membrane</keyword>
<dbReference type="Gene3D" id="1.20.1560.10">
    <property type="entry name" value="ABC transporter type 1, transmembrane domain"/>
    <property type="match status" value="1"/>
</dbReference>
<keyword evidence="5" id="KW-0547">Nucleotide-binding</keyword>
<evidence type="ECO:0000256" key="4">
    <source>
        <dbReference type="ARBA" id="ARBA00022692"/>
    </source>
</evidence>
<keyword evidence="3" id="KW-1003">Cell membrane</keyword>
<dbReference type="PANTHER" id="PTHR43394">
    <property type="entry name" value="ATP-DEPENDENT PERMEASE MDL1, MITOCHONDRIAL"/>
    <property type="match status" value="1"/>
</dbReference>
<evidence type="ECO:0000313" key="13">
    <source>
        <dbReference type="Proteomes" id="UP000238157"/>
    </source>
</evidence>
<dbReference type="SMART" id="SM00382">
    <property type="entry name" value="AAA"/>
    <property type="match status" value="1"/>
</dbReference>
<dbReference type="Gene3D" id="3.40.50.300">
    <property type="entry name" value="P-loop containing nucleotide triphosphate hydrolases"/>
    <property type="match status" value="1"/>
</dbReference>
<accession>A0A2T0WG56</accession>
<dbReference type="InterPro" id="IPR017871">
    <property type="entry name" value="ABC_transporter-like_CS"/>
</dbReference>
<dbReference type="OrthoDB" id="1111069at2"/>
<dbReference type="InterPro" id="IPR011527">
    <property type="entry name" value="ABC1_TM_dom"/>
</dbReference>
<feature type="transmembrane region" description="Helical" evidence="9">
    <location>
        <begin position="122"/>
        <end position="141"/>
    </location>
</feature>
<evidence type="ECO:0000256" key="7">
    <source>
        <dbReference type="ARBA" id="ARBA00022989"/>
    </source>
</evidence>
<dbReference type="PROSITE" id="PS50893">
    <property type="entry name" value="ABC_TRANSPORTER_2"/>
    <property type="match status" value="1"/>
</dbReference>
<feature type="transmembrane region" description="Helical" evidence="9">
    <location>
        <begin position="37"/>
        <end position="58"/>
    </location>
</feature>
<sequence length="559" mass="63387">MDGFGLAMFLPLLQMVDGGDINIEVLGRLGFILEGLVFLRIPINLVSVLILIFVFFSLKGIIKFFEGLYKTVLNQLFMRKVRDEHVDLLSNYKYKAFSVADSGKIQNTITGEVNKLNAAYSAYFLAMQALVMVTVYMALAFSVNAKFSILVIVGGLLTNFIYTYIFKRTKALSKKLTVINHQFQGLLIQKVAFFKYLKATGSIGKFKDKLKSGIRNIEENQKWIGVNNAVVNAIREPIIIGIVVAVILLEILMFKGSLALIILSLMFFYRALTYVLNFQNYWNMFLSNYGTLENMVEFSKELGKDQETLGGLQLKRFAEQIAFDDVWFFYDAVPVLKEINLRISKNQTIALVGESGAGKTTLINLISGLYLPDKGTLSIDGIPFQDIDMRTYQNKIGYITQEPVIFDDSIFNNVTFWAEQNEQNIKRFWEAVEKASIKDFILSLEQKENSRLGNNGILVSGGQKQRLSIARELFKEVEILLMDEATSALDSETEASIQTNIEKLKGQFTIIIIAHRLSTVKNADQLILMEKGRIKQMGTFEVLMQESQGFKKMVEFQLF</sequence>
<dbReference type="GO" id="GO:0015421">
    <property type="term" value="F:ABC-type oligopeptide transporter activity"/>
    <property type="evidence" value="ECO:0007669"/>
    <property type="project" value="TreeGrafter"/>
</dbReference>
<keyword evidence="4 9" id="KW-0812">Transmembrane</keyword>
<evidence type="ECO:0000256" key="5">
    <source>
        <dbReference type="ARBA" id="ARBA00022741"/>
    </source>
</evidence>
<feature type="transmembrane region" description="Helical" evidence="9">
    <location>
        <begin position="238"/>
        <end position="269"/>
    </location>
</feature>
<dbReference type="Proteomes" id="UP000238157">
    <property type="component" value="Unassembled WGS sequence"/>
</dbReference>
<proteinExistence type="predicted"/>
<name>A0A2T0WG56_9BACT</name>
<feature type="domain" description="ABC transporter" evidence="10">
    <location>
        <begin position="321"/>
        <end position="556"/>
    </location>
</feature>
<evidence type="ECO:0000256" key="3">
    <source>
        <dbReference type="ARBA" id="ARBA00022475"/>
    </source>
</evidence>
<evidence type="ECO:0000256" key="8">
    <source>
        <dbReference type="ARBA" id="ARBA00023136"/>
    </source>
</evidence>
<protein>
    <submittedName>
        <fullName evidence="12">ATP-binding cassette, subfamily B, MsbA</fullName>
    </submittedName>
</protein>
<dbReference type="InterPro" id="IPR003593">
    <property type="entry name" value="AAA+_ATPase"/>
</dbReference>
<dbReference type="AlphaFoldDB" id="A0A2T0WG56"/>
<dbReference type="PROSITE" id="PS00211">
    <property type="entry name" value="ABC_TRANSPORTER_1"/>
    <property type="match status" value="1"/>
</dbReference>
<dbReference type="Pfam" id="PF00005">
    <property type="entry name" value="ABC_tran"/>
    <property type="match status" value="1"/>
</dbReference>
<dbReference type="InterPro" id="IPR039421">
    <property type="entry name" value="Type_1_exporter"/>
</dbReference>
<dbReference type="PROSITE" id="PS50929">
    <property type="entry name" value="ABC_TM1F"/>
    <property type="match status" value="1"/>
</dbReference>
<dbReference type="GO" id="GO:0016887">
    <property type="term" value="F:ATP hydrolysis activity"/>
    <property type="evidence" value="ECO:0007669"/>
    <property type="project" value="InterPro"/>
</dbReference>
<evidence type="ECO:0000256" key="9">
    <source>
        <dbReference type="SAM" id="Phobius"/>
    </source>
</evidence>
<dbReference type="SUPFAM" id="SSF90123">
    <property type="entry name" value="ABC transporter transmembrane region"/>
    <property type="match status" value="1"/>
</dbReference>
<evidence type="ECO:0000256" key="1">
    <source>
        <dbReference type="ARBA" id="ARBA00004651"/>
    </source>
</evidence>
<dbReference type="InterPro" id="IPR036640">
    <property type="entry name" value="ABC1_TM_sf"/>
</dbReference>
<reference evidence="12 13" key="1">
    <citation type="submission" date="2018-03" db="EMBL/GenBank/DDBJ databases">
        <title>Genomic Encyclopedia of Archaeal and Bacterial Type Strains, Phase II (KMG-II): from individual species to whole genera.</title>
        <authorList>
            <person name="Goeker M."/>
        </authorList>
    </citation>
    <scope>NUCLEOTIDE SEQUENCE [LARGE SCALE GENOMIC DNA]</scope>
    <source>
        <strain evidence="12 13">DSM 27929</strain>
    </source>
</reference>
<dbReference type="GO" id="GO:0005886">
    <property type="term" value="C:plasma membrane"/>
    <property type="evidence" value="ECO:0007669"/>
    <property type="project" value="UniProtKB-SubCell"/>
</dbReference>
<keyword evidence="6 12" id="KW-0067">ATP-binding</keyword>
<dbReference type="InterPro" id="IPR027417">
    <property type="entry name" value="P-loop_NTPase"/>
</dbReference>